<evidence type="ECO:0000256" key="1">
    <source>
        <dbReference type="ARBA" id="ARBA00001974"/>
    </source>
</evidence>
<organism evidence="6">
    <name type="scientific">marine metagenome</name>
    <dbReference type="NCBI Taxonomy" id="408172"/>
    <lineage>
        <taxon>unclassified sequences</taxon>
        <taxon>metagenomes</taxon>
        <taxon>ecological metagenomes</taxon>
    </lineage>
</organism>
<comment type="cofactor">
    <cofactor evidence="1">
        <name>FAD</name>
        <dbReference type="ChEBI" id="CHEBI:57692"/>
    </cofactor>
</comment>
<accession>A0A381UDA9</accession>
<dbReference type="InterPro" id="IPR027477">
    <property type="entry name" value="Succ_DH/fumarate_Rdtase_cat_sf"/>
</dbReference>
<evidence type="ECO:0000259" key="5">
    <source>
        <dbReference type="Pfam" id="PF00890"/>
    </source>
</evidence>
<dbReference type="Gene3D" id="3.50.50.60">
    <property type="entry name" value="FAD/NAD(P)-binding domain"/>
    <property type="match status" value="1"/>
</dbReference>
<dbReference type="SUPFAM" id="SSF51905">
    <property type="entry name" value="FAD/NAD(P)-binding domain"/>
    <property type="match status" value="1"/>
</dbReference>
<gene>
    <name evidence="6" type="ORF">METZ01_LOCUS78181</name>
</gene>
<evidence type="ECO:0000313" key="6">
    <source>
        <dbReference type="EMBL" id="SVA25327.1"/>
    </source>
</evidence>
<dbReference type="AlphaFoldDB" id="A0A381UDA9"/>
<keyword evidence="3" id="KW-0274">FAD</keyword>
<dbReference type="InterPro" id="IPR050315">
    <property type="entry name" value="FAD-oxidoreductase_2"/>
</dbReference>
<dbReference type="PANTHER" id="PTHR43400:SF10">
    <property type="entry name" value="3-OXOSTEROID 1-DEHYDROGENASE"/>
    <property type="match status" value="1"/>
</dbReference>
<proteinExistence type="predicted"/>
<dbReference type="InterPro" id="IPR003953">
    <property type="entry name" value="FAD-dep_OxRdtase_2_FAD-bd"/>
</dbReference>
<evidence type="ECO:0000256" key="3">
    <source>
        <dbReference type="ARBA" id="ARBA00022827"/>
    </source>
</evidence>
<dbReference type="SUPFAM" id="SSF56425">
    <property type="entry name" value="Succinate dehydrogenase/fumarate reductase flavoprotein, catalytic domain"/>
    <property type="match status" value="1"/>
</dbReference>
<dbReference type="GO" id="GO:0008202">
    <property type="term" value="P:steroid metabolic process"/>
    <property type="evidence" value="ECO:0007669"/>
    <property type="project" value="UniProtKB-ARBA"/>
</dbReference>
<keyword evidence="2" id="KW-0285">Flavoprotein</keyword>
<keyword evidence="4" id="KW-0560">Oxidoreductase</keyword>
<reference evidence="6" key="1">
    <citation type="submission" date="2018-05" db="EMBL/GenBank/DDBJ databases">
        <authorList>
            <person name="Lanie J.A."/>
            <person name="Ng W.-L."/>
            <person name="Kazmierczak K.M."/>
            <person name="Andrzejewski T.M."/>
            <person name="Davidsen T.M."/>
            <person name="Wayne K.J."/>
            <person name="Tettelin H."/>
            <person name="Glass J.I."/>
            <person name="Rusch D."/>
            <person name="Podicherti R."/>
            <person name="Tsui H.-C.T."/>
            <person name="Winkler M.E."/>
        </authorList>
    </citation>
    <scope>NUCLEOTIDE SEQUENCE</scope>
</reference>
<evidence type="ECO:0000256" key="4">
    <source>
        <dbReference type="ARBA" id="ARBA00023002"/>
    </source>
</evidence>
<dbReference type="PANTHER" id="PTHR43400">
    <property type="entry name" value="FUMARATE REDUCTASE"/>
    <property type="match status" value="1"/>
</dbReference>
<dbReference type="PRINTS" id="PR00411">
    <property type="entry name" value="PNDRDTASEI"/>
</dbReference>
<name>A0A381UDA9_9ZZZZ</name>
<dbReference type="GO" id="GO:0016491">
    <property type="term" value="F:oxidoreductase activity"/>
    <property type="evidence" value="ECO:0007669"/>
    <property type="project" value="UniProtKB-KW"/>
</dbReference>
<protein>
    <recommendedName>
        <fullName evidence="5">FAD-dependent oxidoreductase 2 FAD-binding domain-containing protein</fullName>
    </recommendedName>
</protein>
<dbReference type="Gene3D" id="3.90.700.10">
    <property type="entry name" value="Succinate dehydrogenase/fumarate reductase flavoprotein, catalytic domain"/>
    <property type="match status" value="1"/>
</dbReference>
<feature type="domain" description="FAD-dependent oxidoreductase 2 FAD-binding" evidence="5">
    <location>
        <begin position="9"/>
        <end position="427"/>
    </location>
</feature>
<dbReference type="InterPro" id="IPR036188">
    <property type="entry name" value="FAD/NAD-bd_sf"/>
</dbReference>
<dbReference type="EMBL" id="UINC01006077">
    <property type="protein sequence ID" value="SVA25327.1"/>
    <property type="molecule type" value="Genomic_DNA"/>
</dbReference>
<dbReference type="Pfam" id="PF00890">
    <property type="entry name" value="FAD_binding_2"/>
    <property type="match status" value="1"/>
</dbReference>
<sequence length="455" mass="47598">MAEFERETDVVIAGAGAAGLAAAIKAADGGATVALLEASSTFRQGSNTSMSTSMIPVGGSRWQEEIGIDGDSPDILYQDIMTKTKGSADPVLARALVDVGRDLSEFLANDCEVPLELLTDAVFPGHTHKRHLCVHDRAGRTLHRHLLEAAEKRSNITMVVPLRLVDLIEIDDGWEVKAESPDGTNQEIITGSVVLATNGFGANAERVARHIPEVVDGLYFGGDHSLGDALEIGERLGADVGFLDAYQGHGSVATPHGVLITWTAMMNGAFLVNACGKRFGDETTGYSEFAVKVIAQPEAQAWMIYDKAVHEKALPFADYQQMVESGGIRWVEDVAGLASLIGCDEAAISATLEGIANFGSGTAVDPLGRTLWPHELESPFTAIKVTGALFHTQGGLRVNEHANVLREGKSIPGLYAAGGAATGISGNGASGYLSGNGLLGALGLGYLAGKAIGHG</sequence>
<evidence type="ECO:0000256" key="2">
    <source>
        <dbReference type="ARBA" id="ARBA00022630"/>
    </source>
</evidence>